<dbReference type="InterPro" id="IPR003660">
    <property type="entry name" value="HAMP_dom"/>
</dbReference>
<dbReference type="GO" id="GO:0007165">
    <property type="term" value="P:signal transduction"/>
    <property type="evidence" value="ECO:0007669"/>
    <property type="project" value="UniProtKB-KW"/>
</dbReference>
<sequence length="562" mass="62230">MFKTIKRKLYLGFGILIIMSTIMSVIYFVSSQTVNQKTENMIKNQVPDLVAEQELRFNISQRIALARAYVLYGDPKYKDEFNQYTESSKAISDSILSDHPSKEMKAVIADSKEWRSLVLNDVIKAYDQGKVKEARAALQQKAEPIAQKIMADFESIVQKEKSNIHVNGNEIISISNTIAGWGLTLAIVIIVISLVVTQIFTKIISSPIVRAKDRLLMIAQGTLPKEPLQLKNKDEIGELVDALNVMNDYLKRTISGVQSVSANLLTHSEKMAKYSFDVKEGAVQIATTMEDLSNGIQEQANSNQKLSSDMEKFMKMLMDSSLKGEEVKTKAEQMKELADQGRQKMNQSVEEMNHISITVNEALQLVEGLNKKTENISKLVNVIEDISEQTNLLALNAAIEAARAGESGRSFAVVAEEVRKLAEGVNHSVADITAIISEVQNETGKVVQALKAGYGTVEGGRQSIQSTGESFHQIYQSIERVFEQVEEMSTNLYDILDHTKDITSAIENIAAVSEESAAGIEQVTATAEESSSSIEQVANGIQQMEVEVQSLDEAIHHFHVKH</sequence>
<protein>
    <recommendedName>
        <fullName evidence="12">Methyl-accepting chemotaxis protein</fullName>
    </recommendedName>
</protein>
<gene>
    <name evidence="10" type="ORF">HMPREF1015_00129</name>
</gene>
<evidence type="ECO:0000313" key="11">
    <source>
        <dbReference type="Proteomes" id="UP000011747"/>
    </source>
</evidence>
<dbReference type="CDD" id="cd06225">
    <property type="entry name" value="HAMP"/>
    <property type="match status" value="1"/>
</dbReference>
<evidence type="ECO:0000313" key="10">
    <source>
        <dbReference type="EMBL" id="EHL73905.1"/>
    </source>
</evidence>
<organism evidence="10 11">
    <name type="scientific">Bacillus smithii 7_3_47FAA</name>
    <dbReference type="NCBI Taxonomy" id="665952"/>
    <lineage>
        <taxon>Bacteria</taxon>
        <taxon>Bacillati</taxon>
        <taxon>Bacillota</taxon>
        <taxon>Bacilli</taxon>
        <taxon>Bacillales</taxon>
        <taxon>Bacillaceae</taxon>
        <taxon>Bacillus</taxon>
    </lineage>
</organism>
<feature type="domain" description="HAMP" evidence="9">
    <location>
        <begin position="202"/>
        <end position="255"/>
    </location>
</feature>
<dbReference type="HOGENOM" id="CLU_000445_107_27_9"/>
<dbReference type="PANTHER" id="PTHR32089:SF112">
    <property type="entry name" value="LYSOZYME-LIKE PROTEIN-RELATED"/>
    <property type="match status" value="1"/>
</dbReference>
<evidence type="ECO:0000256" key="6">
    <source>
        <dbReference type="PROSITE-ProRule" id="PRU00284"/>
    </source>
</evidence>
<dbReference type="Pfam" id="PF12729">
    <property type="entry name" value="4HB_MCP_1"/>
    <property type="match status" value="1"/>
</dbReference>
<evidence type="ECO:0000256" key="4">
    <source>
        <dbReference type="ARBA" id="ARBA00023224"/>
    </source>
</evidence>
<evidence type="ECO:0008006" key="12">
    <source>
        <dbReference type="Google" id="ProtNLM"/>
    </source>
</evidence>
<dbReference type="PROSITE" id="PS50111">
    <property type="entry name" value="CHEMOTAXIS_TRANSDUC_2"/>
    <property type="match status" value="1"/>
</dbReference>
<evidence type="ECO:0000259" key="8">
    <source>
        <dbReference type="PROSITE" id="PS50111"/>
    </source>
</evidence>
<comment type="subcellular location">
    <subcellularLocation>
        <location evidence="1">Cell membrane</location>
    </subcellularLocation>
</comment>
<dbReference type="SMART" id="SM00304">
    <property type="entry name" value="HAMP"/>
    <property type="match status" value="1"/>
</dbReference>
<evidence type="ECO:0000256" key="3">
    <source>
        <dbReference type="ARBA" id="ARBA00023136"/>
    </source>
</evidence>
<keyword evidence="2" id="KW-1003">Cell membrane</keyword>
<keyword evidence="7" id="KW-1133">Transmembrane helix</keyword>
<evidence type="ECO:0000256" key="5">
    <source>
        <dbReference type="ARBA" id="ARBA00029447"/>
    </source>
</evidence>
<dbReference type="SUPFAM" id="SSF58104">
    <property type="entry name" value="Methyl-accepting chemotaxis protein (MCP) signaling domain"/>
    <property type="match status" value="1"/>
</dbReference>
<dbReference type="PATRIC" id="fig|665952.3.peg.3002"/>
<dbReference type="EMBL" id="ACWF01000154">
    <property type="protein sequence ID" value="EHL73905.1"/>
    <property type="molecule type" value="Genomic_DNA"/>
</dbReference>
<keyword evidence="11" id="KW-1185">Reference proteome</keyword>
<feature type="domain" description="Methyl-accepting transducer" evidence="8">
    <location>
        <begin position="274"/>
        <end position="524"/>
    </location>
</feature>
<dbReference type="PROSITE" id="PS50885">
    <property type="entry name" value="HAMP"/>
    <property type="match status" value="1"/>
</dbReference>
<dbReference type="Gene3D" id="1.10.287.950">
    <property type="entry name" value="Methyl-accepting chemotaxis protein"/>
    <property type="match status" value="1"/>
</dbReference>
<dbReference type="PANTHER" id="PTHR32089">
    <property type="entry name" value="METHYL-ACCEPTING CHEMOTAXIS PROTEIN MCPB"/>
    <property type="match status" value="1"/>
</dbReference>
<reference evidence="10 11" key="1">
    <citation type="submission" date="2011-09" db="EMBL/GenBank/DDBJ databases">
        <title>The Genome Sequence of Bacillus smithii 7_3_47FAA.</title>
        <authorList>
            <consortium name="The Broad Institute Genome Sequencing Platform"/>
            <person name="Earl A."/>
            <person name="Ward D."/>
            <person name="Feldgarden M."/>
            <person name="Gevers D."/>
            <person name="Daigneault M."/>
            <person name="Strauss J."/>
            <person name="Allen-Vercoe E."/>
            <person name="Young S.K."/>
            <person name="Zeng Q."/>
            <person name="Gargeya S."/>
            <person name="Fitzgerald M."/>
            <person name="Haas B."/>
            <person name="Abouelleil A."/>
            <person name="Alvarado L."/>
            <person name="Arachchi H.M."/>
            <person name="Berlin A."/>
            <person name="Brown A."/>
            <person name="Chapman S.B."/>
            <person name="Chen Z."/>
            <person name="Dunbar C."/>
            <person name="Freedman E."/>
            <person name="Gearin G."/>
            <person name="Goldberg J."/>
            <person name="Griggs A."/>
            <person name="Gujja S."/>
            <person name="Heiman D."/>
            <person name="Howarth C."/>
            <person name="Larson L."/>
            <person name="Lui A."/>
            <person name="MacDonald P.J.P."/>
            <person name="Montmayeur A."/>
            <person name="Murphy C."/>
            <person name="Neiman D."/>
            <person name="Pearson M."/>
            <person name="Priest M."/>
            <person name="Roberts A."/>
            <person name="Saif S."/>
            <person name="Shea T."/>
            <person name="Shenoy N."/>
            <person name="Sisk P."/>
            <person name="Stolte C."/>
            <person name="Sykes S."/>
            <person name="Wortman J."/>
            <person name="Nusbaum C."/>
            <person name="Birren B."/>
        </authorList>
    </citation>
    <scope>NUCLEOTIDE SEQUENCE [LARGE SCALE GENOMIC DNA]</scope>
    <source>
        <strain evidence="10 11">7_3_47FAA</strain>
    </source>
</reference>
<dbReference type="AlphaFoldDB" id="G9QPB2"/>
<evidence type="ECO:0000256" key="2">
    <source>
        <dbReference type="ARBA" id="ARBA00022475"/>
    </source>
</evidence>
<accession>G9QPB2</accession>
<name>G9QPB2_9BACI</name>
<dbReference type="CDD" id="cd11386">
    <property type="entry name" value="MCP_signal"/>
    <property type="match status" value="1"/>
</dbReference>
<keyword evidence="7" id="KW-0812">Transmembrane</keyword>
<keyword evidence="3 7" id="KW-0472">Membrane</keyword>
<proteinExistence type="inferred from homology"/>
<feature type="transmembrane region" description="Helical" evidence="7">
    <location>
        <begin position="178"/>
        <end position="200"/>
    </location>
</feature>
<dbReference type="Pfam" id="PF00672">
    <property type="entry name" value="HAMP"/>
    <property type="match status" value="1"/>
</dbReference>
<comment type="caution">
    <text evidence="10">The sequence shown here is derived from an EMBL/GenBank/DDBJ whole genome shotgun (WGS) entry which is preliminary data.</text>
</comment>
<dbReference type="SMART" id="SM00283">
    <property type="entry name" value="MA"/>
    <property type="match status" value="1"/>
</dbReference>
<evidence type="ECO:0000256" key="7">
    <source>
        <dbReference type="SAM" id="Phobius"/>
    </source>
</evidence>
<dbReference type="GO" id="GO:0005886">
    <property type="term" value="C:plasma membrane"/>
    <property type="evidence" value="ECO:0007669"/>
    <property type="project" value="UniProtKB-SubCell"/>
</dbReference>
<dbReference type="InterPro" id="IPR004089">
    <property type="entry name" value="MCPsignal_dom"/>
</dbReference>
<comment type="similarity">
    <text evidence="5">Belongs to the methyl-accepting chemotaxis (MCP) protein family.</text>
</comment>
<dbReference type="InterPro" id="IPR024478">
    <property type="entry name" value="HlyB_4HB_MCP"/>
</dbReference>
<evidence type="ECO:0000259" key="9">
    <source>
        <dbReference type="PROSITE" id="PS50885"/>
    </source>
</evidence>
<dbReference type="Pfam" id="PF00015">
    <property type="entry name" value="MCPsignal"/>
    <property type="match status" value="1"/>
</dbReference>
<feature type="transmembrane region" description="Helical" evidence="7">
    <location>
        <begin position="9"/>
        <end position="29"/>
    </location>
</feature>
<evidence type="ECO:0000256" key="1">
    <source>
        <dbReference type="ARBA" id="ARBA00004236"/>
    </source>
</evidence>
<dbReference type="Proteomes" id="UP000011747">
    <property type="component" value="Unassembled WGS sequence"/>
</dbReference>
<keyword evidence="4 6" id="KW-0807">Transducer</keyword>